<dbReference type="AlphaFoldDB" id="A0A4S4K0K8"/>
<feature type="domain" description="IrrE N-terminal-like" evidence="2">
    <location>
        <begin position="50"/>
        <end position="143"/>
    </location>
</feature>
<evidence type="ECO:0000313" key="4">
    <source>
        <dbReference type="Proteomes" id="UP000297014"/>
    </source>
</evidence>
<evidence type="ECO:0000313" key="3">
    <source>
        <dbReference type="EMBL" id="THG91051.1"/>
    </source>
</evidence>
<feature type="coiled-coil region" evidence="1">
    <location>
        <begin position="145"/>
        <end position="191"/>
    </location>
</feature>
<dbReference type="OrthoDB" id="2417909at2"/>
<protein>
    <recommendedName>
        <fullName evidence="2">IrrE N-terminal-like domain-containing protein</fullName>
    </recommendedName>
</protein>
<organism evidence="3 4">
    <name type="scientific">Alkalihalobacillus alcalophilus ATCC 27647 = CGMCC 1.3604</name>
    <dbReference type="NCBI Taxonomy" id="1218173"/>
    <lineage>
        <taxon>Bacteria</taxon>
        <taxon>Bacillati</taxon>
        <taxon>Bacillota</taxon>
        <taxon>Bacilli</taxon>
        <taxon>Bacillales</taxon>
        <taxon>Bacillaceae</taxon>
        <taxon>Alkalihalobacillus</taxon>
    </lineage>
</organism>
<dbReference type="InterPro" id="IPR010359">
    <property type="entry name" value="IrrE_HExxH"/>
</dbReference>
<dbReference type="Pfam" id="PF06114">
    <property type="entry name" value="Peptidase_M78"/>
    <property type="match status" value="1"/>
</dbReference>
<gene>
    <name evidence="3" type="ORF">AJ85_07410</name>
</gene>
<proteinExistence type="predicted"/>
<evidence type="ECO:0000259" key="2">
    <source>
        <dbReference type="Pfam" id="PF06114"/>
    </source>
</evidence>
<keyword evidence="1" id="KW-0175">Coiled coil</keyword>
<sequence length="205" mass="25120">MRFSTYRDMECSQLFKEHGIVQVKDLTIENISHIFSTHIEYINGPSKFIGDEHFAIIYLDQSKSYFEQRYDFFHELSHVLKHTGDQRYLPESFVKLQEEQANWYTLYFSMPRHIFEPEVMKNQSIDYLVDQFEIPEKFVRRRFELIQNERNRQEFQYKMQQEEKNRRKKSLKSSEDLYDSTKQMLQQLSKQVGEEKLNYEIKRLL</sequence>
<reference evidence="3 4" key="1">
    <citation type="submission" date="2014-01" db="EMBL/GenBank/DDBJ databases">
        <title>Draft genome sequencing of Bacillus alcalophilus CGMCC 1.3604.</title>
        <authorList>
            <person name="Yang J."/>
            <person name="Diao L."/>
            <person name="Yang S."/>
        </authorList>
    </citation>
    <scope>NUCLEOTIDE SEQUENCE [LARGE SCALE GENOMIC DNA]</scope>
    <source>
        <strain evidence="3 4">CGMCC 1.3604</strain>
    </source>
</reference>
<accession>A0A4S4K0K8</accession>
<dbReference type="RefSeq" id="WP_003320749.1">
    <property type="nucleotide sequence ID" value="NZ_ALPT02000102.1"/>
</dbReference>
<comment type="caution">
    <text evidence="3">The sequence shown here is derived from an EMBL/GenBank/DDBJ whole genome shotgun (WGS) entry which is preliminary data.</text>
</comment>
<dbReference type="Proteomes" id="UP000297014">
    <property type="component" value="Unassembled WGS sequence"/>
</dbReference>
<dbReference type="EMBL" id="JALP01000094">
    <property type="protein sequence ID" value="THG91051.1"/>
    <property type="molecule type" value="Genomic_DNA"/>
</dbReference>
<name>A0A4S4K0K8_ALKAL</name>
<evidence type="ECO:0000256" key="1">
    <source>
        <dbReference type="SAM" id="Coils"/>
    </source>
</evidence>